<proteinExistence type="predicted"/>
<evidence type="ECO:0000313" key="2">
    <source>
        <dbReference type="Proteomes" id="UP000094808"/>
    </source>
</evidence>
<keyword evidence="2" id="KW-1185">Reference proteome</keyword>
<dbReference type="RefSeq" id="WP_017046380.1">
    <property type="nucleotide sequence ID" value="NZ_AJYS02000124.1"/>
</dbReference>
<gene>
    <name evidence="1" type="ORF">A1QS_15905</name>
</gene>
<protein>
    <submittedName>
        <fullName evidence="1">Uncharacterized protein</fullName>
    </submittedName>
</protein>
<dbReference type="AlphaFoldDB" id="A0A853R1W4"/>
<name>A0A853R1W4_9VIBR</name>
<comment type="caution">
    <text evidence="1">The sequence shown here is derived from an EMBL/GenBank/DDBJ whole genome shotgun (WGS) entry which is preliminary data.</text>
</comment>
<evidence type="ECO:0000313" key="1">
    <source>
        <dbReference type="EMBL" id="OEE38467.1"/>
    </source>
</evidence>
<sequence>MNSVDKFCSIVRKRTVEHREAMERLSDLPGMMVSILRQELDSMVRVIYLLEISDIAERTCLVEQTLQNEIWTVVTHNGRNRKITDREMVEVSNSLQGWTRSVYKFGCAFIHFSAFHNYSEENPFELLSSEEQYDVLSHMRHYHGGPSSNTPNFAELSGYFPRVFQKIADNLEYYVQDLESGKVQQEA</sequence>
<accession>A0A853R1W4</accession>
<dbReference type="Proteomes" id="UP000094808">
    <property type="component" value="Unassembled WGS sequence"/>
</dbReference>
<organism evidence="1 2">
    <name type="scientific">Vibrio ordalii FS-238</name>
    <dbReference type="NCBI Taxonomy" id="617133"/>
    <lineage>
        <taxon>Bacteria</taxon>
        <taxon>Pseudomonadati</taxon>
        <taxon>Pseudomonadota</taxon>
        <taxon>Gammaproteobacteria</taxon>
        <taxon>Vibrionales</taxon>
        <taxon>Vibrionaceae</taxon>
        <taxon>Vibrio</taxon>
    </lineage>
</organism>
<dbReference type="EMBL" id="AJYS02000124">
    <property type="protein sequence ID" value="OEE38467.1"/>
    <property type="molecule type" value="Genomic_DNA"/>
</dbReference>
<reference evidence="1 2" key="1">
    <citation type="journal article" date="2012" name="Science">
        <title>Ecological populations of bacteria act as socially cohesive units of antibiotic production and resistance.</title>
        <authorList>
            <person name="Cordero O.X."/>
            <person name="Wildschutte H."/>
            <person name="Kirkup B."/>
            <person name="Proehl S."/>
            <person name="Ngo L."/>
            <person name="Hussain F."/>
            <person name="Le Roux F."/>
            <person name="Mincer T."/>
            <person name="Polz M.F."/>
        </authorList>
    </citation>
    <scope>NUCLEOTIDE SEQUENCE [LARGE SCALE GENOMIC DNA]</scope>
    <source>
        <strain evidence="1 2">FS-238</strain>
    </source>
</reference>